<name>A0A067D7H3_CITSI</name>
<evidence type="ECO:0000313" key="1">
    <source>
        <dbReference type="EMBL" id="KDO38748.1"/>
    </source>
</evidence>
<dbReference type="AlphaFoldDB" id="A0A067D7H3"/>
<protein>
    <submittedName>
        <fullName evidence="1">Uncharacterized protein</fullName>
    </submittedName>
</protein>
<dbReference type="Proteomes" id="UP000027120">
    <property type="component" value="Unassembled WGS sequence"/>
</dbReference>
<accession>A0A067D7H3</accession>
<gene>
    <name evidence="1" type="ORF">CISIN_1g039349mg</name>
</gene>
<reference evidence="1 2" key="1">
    <citation type="submission" date="2014-04" db="EMBL/GenBank/DDBJ databases">
        <authorList>
            <consortium name="International Citrus Genome Consortium"/>
            <person name="Gmitter F."/>
            <person name="Chen C."/>
            <person name="Farmerie W."/>
            <person name="Harkins T."/>
            <person name="Desany B."/>
            <person name="Mohiuddin M."/>
            <person name="Kodira C."/>
            <person name="Borodovsky M."/>
            <person name="Lomsadze A."/>
            <person name="Burns P."/>
            <person name="Jenkins J."/>
            <person name="Prochnik S."/>
            <person name="Shu S."/>
            <person name="Chapman J."/>
            <person name="Pitluck S."/>
            <person name="Schmutz J."/>
            <person name="Rokhsar D."/>
        </authorList>
    </citation>
    <scope>NUCLEOTIDE SEQUENCE</scope>
</reference>
<evidence type="ECO:0000313" key="2">
    <source>
        <dbReference type="Proteomes" id="UP000027120"/>
    </source>
</evidence>
<keyword evidence="2" id="KW-1185">Reference proteome</keyword>
<organism evidence="1 2">
    <name type="scientific">Citrus sinensis</name>
    <name type="common">Sweet orange</name>
    <name type="synonym">Citrus aurantium var. sinensis</name>
    <dbReference type="NCBI Taxonomy" id="2711"/>
    <lineage>
        <taxon>Eukaryota</taxon>
        <taxon>Viridiplantae</taxon>
        <taxon>Streptophyta</taxon>
        <taxon>Embryophyta</taxon>
        <taxon>Tracheophyta</taxon>
        <taxon>Spermatophyta</taxon>
        <taxon>Magnoliopsida</taxon>
        <taxon>eudicotyledons</taxon>
        <taxon>Gunneridae</taxon>
        <taxon>Pentapetalae</taxon>
        <taxon>rosids</taxon>
        <taxon>malvids</taxon>
        <taxon>Sapindales</taxon>
        <taxon>Rutaceae</taxon>
        <taxon>Aurantioideae</taxon>
        <taxon>Citrus</taxon>
    </lineage>
</organism>
<proteinExistence type="predicted"/>
<sequence>MNKEWLLVKWVLVVCYNCGRLKRKLCGSLIEMIDTVRYILETNGISFRTRSSKKLNQPGNLDIIYAL</sequence>
<dbReference type="EMBL" id="KK787525">
    <property type="protein sequence ID" value="KDO38748.1"/>
    <property type="molecule type" value="Genomic_DNA"/>
</dbReference>